<dbReference type="EMBL" id="AHMT02000037">
    <property type="protein sequence ID" value="EQA62184.1"/>
    <property type="molecule type" value="Genomic_DNA"/>
</dbReference>
<protein>
    <submittedName>
        <fullName evidence="1">Uncharacterized protein</fullName>
    </submittedName>
</protein>
<gene>
    <name evidence="1" type="ORF">LEP1GSC062_3776</name>
</gene>
<comment type="caution">
    <text evidence="1">The sequence shown here is derived from an EMBL/GenBank/DDBJ whole genome shotgun (WGS) entry which is preliminary data.</text>
</comment>
<keyword evidence="2" id="KW-1185">Reference proteome</keyword>
<evidence type="ECO:0000313" key="2">
    <source>
        <dbReference type="Proteomes" id="UP000018747"/>
    </source>
</evidence>
<proteinExistence type="predicted"/>
<evidence type="ECO:0000313" key="1">
    <source>
        <dbReference type="EMBL" id="EQA62184.1"/>
    </source>
</evidence>
<dbReference type="AlphaFoldDB" id="V6I745"/>
<reference evidence="1" key="1">
    <citation type="submission" date="2013-05" db="EMBL/GenBank/DDBJ databases">
        <authorList>
            <person name="Harkins D.M."/>
            <person name="Durkin A.S."/>
            <person name="Brinkac L.M."/>
            <person name="Haft D.H."/>
            <person name="Selengut J.D."/>
            <person name="Sanka R."/>
            <person name="DePew J."/>
            <person name="Purushe J."/>
            <person name="Hartskeerl R.A."/>
            <person name="Ahmed A."/>
            <person name="van der Linden H."/>
            <person name="Goris M.G.A."/>
            <person name="Vinetz J.M."/>
            <person name="Sutton G.G."/>
            <person name="Nierman W.C."/>
            <person name="Fouts D.E."/>
        </authorList>
    </citation>
    <scope>NUCLEOTIDE SEQUENCE [LARGE SCALE GENOMIC DNA]</scope>
    <source>
        <strain evidence="1">L 60</strain>
    </source>
</reference>
<organism evidence="1 2">
    <name type="scientific">Leptospira alexanderi serovar Manhao 3 str. L 60</name>
    <dbReference type="NCBI Taxonomy" id="1049759"/>
    <lineage>
        <taxon>Bacteria</taxon>
        <taxon>Pseudomonadati</taxon>
        <taxon>Spirochaetota</taxon>
        <taxon>Spirochaetia</taxon>
        <taxon>Leptospirales</taxon>
        <taxon>Leptospiraceae</taxon>
        <taxon>Leptospira</taxon>
    </lineage>
</organism>
<sequence>MKNFEKDPILEKRYYDVVWKTCFSSGVLIENPKVLKKVLQEFSERKETL</sequence>
<name>V6I745_9LEPT</name>
<accession>V6I745</accession>
<dbReference type="Proteomes" id="UP000018747">
    <property type="component" value="Unassembled WGS sequence"/>
</dbReference>